<dbReference type="GO" id="GO:0016757">
    <property type="term" value="F:glycosyltransferase activity"/>
    <property type="evidence" value="ECO:0007669"/>
    <property type="project" value="UniProtKB-KW"/>
</dbReference>
<dbReference type="GO" id="GO:0005975">
    <property type="term" value="P:carbohydrate metabolic process"/>
    <property type="evidence" value="ECO:0007669"/>
    <property type="project" value="InterPro"/>
</dbReference>
<dbReference type="Gene3D" id="3.20.20.80">
    <property type="entry name" value="Glycosidases"/>
    <property type="match status" value="1"/>
</dbReference>
<protein>
    <submittedName>
        <fullName evidence="5">Alpha-amylase</fullName>
    </submittedName>
</protein>
<evidence type="ECO:0000313" key="5">
    <source>
        <dbReference type="EMBL" id="TKB56698.1"/>
    </source>
</evidence>
<sequence>MTPLATKLQDHLQRIYPGGDNSVLAKALMSAMAPAEPKEAPSELWDQQDAVLISYGDNLVANDEMPLTTLKHFIDERLSGQFSMLHLLPYFPYSSDDGFAVVDYLEVNPKLGDWSHVEDLGHRLELVTDLVINHASSRSLWFEQFIEDKEPGRHYFVTANLDDDLSAVVRPRTSELLKPVRTARGDEWVWCTFSHDQVDLNFQQPQLLLEMVRILRHYLDHGSRMIRLDAIAFLWKSPGTDCLNLPQTHEVVRLLRTLVDAYAPGSLLLTETNIPNRDNLSYFGNGNEAHLIYNFALPPLLLQALISGSAAHLKRWQMAMPPAPQGCSYLNFIASHDGIGLRPVESILSEQETQQLIEHVQAVGGRISWRNVDGQAAKAYELNVSLFDACHHPEFQLQRFLCIHAIMLSLEGIPAIYIHSLLGTSNDLDKVANTGSHRSINRHNWSWDDLQHRLNTPDSQHHQCFEGLSRLLKYRAQQEAFHPNATQFTLQLPEPLFGLWRQSQDRRQSIFAIANLSDRPQPLPLSSLNLIDTHPWRDLISEKELRDPLASLTLAPYQVVWLSNT</sequence>
<dbReference type="PIRSF" id="PIRSF003059">
    <property type="entry name" value="Sucrose_phosphorylase"/>
    <property type="match status" value="1"/>
</dbReference>
<dbReference type="AlphaFoldDB" id="A0A4U1BRC2"/>
<dbReference type="SUPFAM" id="SSF51445">
    <property type="entry name" value="(Trans)glycosidases"/>
    <property type="match status" value="1"/>
</dbReference>
<accession>A0A4U1BRC2</accession>
<dbReference type="Gene3D" id="2.60.40.1180">
    <property type="entry name" value="Golgi alpha-mannosidase II"/>
    <property type="match status" value="1"/>
</dbReference>
<dbReference type="SMART" id="SM00642">
    <property type="entry name" value="Aamy"/>
    <property type="match status" value="1"/>
</dbReference>
<dbReference type="InterPro" id="IPR006047">
    <property type="entry name" value="GH13_cat_dom"/>
</dbReference>
<comment type="caution">
    <text evidence="5">The sequence shown here is derived from an EMBL/GenBank/DDBJ whole genome shotgun (WGS) entry which is preliminary data.</text>
</comment>
<dbReference type="EMBL" id="SWCJ01000003">
    <property type="protein sequence ID" value="TKB56698.1"/>
    <property type="molecule type" value="Genomic_DNA"/>
</dbReference>
<evidence type="ECO:0000256" key="2">
    <source>
        <dbReference type="ARBA" id="ARBA00022679"/>
    </source>
</evidence>
<dbReference type="PANTHER" id="PTHR38784:SF1">
    <property type="entry name" value="SUCROSE PHOSPHORYLASE"/>
    <property type="match status" value="1"/>
</dbReference>
<reference evidence="5 6" key="1">
    <citation type="submission" date="2019-04" db="EMBL/GenBank/DDBJ databases">
        <authorList>
            <person name="Hwang J.C."/>
        </authorList>
    </citation>
    <scope>NUCLEOTIDE SEQUENCE [LARGE SCALE GENOMIC DNA]</scope>
    <source>
        <strain evidence="5 6">IMCC35002</strain>
    </source>
</reference>
<gene>
    <name evidence="5" type="ORF">FCL42_06080</name>
</gene>
<evidence type="ECO:0000313" key="6">
    <source>
        <dbReference type="Proteomes" id="UP000305675"/>
    </source>
</evidence>
<feature type="binding site" evidence="3">
    <location>
        <begin position="336"/>
        <end position="337"/>
    </location>
    <ligand>
        <name>substrate</name>
    </ligand>
</feature>
<dbReference type="PANTHER" id="PTHR38784">
    <property type="entry name" value="SUCROSE PHOSPHORYLASE"/>
    <property type="match status" value="1"/>
</dbReference>
<dbReference type="Pfam" id="PF00128">
    <property type="entry name" value="Alpha-amylase"/>
    <property type="match status" value="1"/>
</dbReference>
<dbReference type="CDD" id="cd11356">
    <property type="entry name" value="AmyAc_Sucrose_phosphorylase-like_1"/>
    <property type="match status" value="1"/>
</dbReference>
<dbReference type="Gene3D" id="3.90.400.10">
    <property type="entry name" value="Oligo-1,6-glucosidase, Domain 2"/>
    <property type="match status" value="1"/>
</dbReference>
<evidence type="ECO:0000259" key="4">
    <source>
        <dbReference type="SMART" id="SM00642"/>
    </source>
</evidence>
<keyword evidence="2" id="KW-0808">Transferase</keyword>
<dbReference type="InterPro" id="IPR045857">
    <property type="entry name" value="O16G_dom_2"/>
</dbReference>
<proteinExistence type="predicted"/>
<keyword evidence="1" id="KW-0328">Glycosyltransferase</keyword>
<feature type="binding site" evidence="3">
    <location>
        <position position="96"/>
    </location>
    <ligand>
        <name>substrate</name>
    </ligand>
</feature>
<organism evidence="5 6">
    <name type="scientific">Ferrimonas aestuarii</name>
    <dbReference type="NCBI Taxonomy" id="2569539"/>
    <lineage>
        <taxon>Bacteria</taxon>
        <taxon>Pseudomonadati</taxon>
        <taxon>Pseudomonadota</taxon>
        <taxon>Gammaproteobacteria</taxon>
        <taxon>Alteromonadales</taxon>
        <taxon>Ferrimonadaceae</taxon>
        <taxon>Ferrimonas</taxon>
    </lineage>
</organism>
<dbReference type="InterPro" id="IPR016377">
    <property type="entry name" value="Sucrose_GGa_phosphorylase-rel"/>
</dbReference>
<dbReference type="InterPro" id="IPR017853">
    <property type="entry name" value="GH"/>
</dbReference>
<feature type="binding site" evidence="3">
    <location>
        <position position="438"/>
    </location>
    <ligand>
        <name>substrate</name>
    </ligand>
</feature>
<dbReference type="OrthoDB" id="9805159at2"/>
<dbReference type="InterPro" id="IPR033746">
    <property type="entry name" value="GGa_phosphorylase"/>
</dbReference>
<dbReference type="Proteomes" id="UP000305675">
    <property type="component" value="Unassembled WGS sequence"/>
</dbReference>
<evidence type="ECO:0000256" key="3">
    <source>
        <dbReference type="PIRSR" id="PIRSR003059-2"/>
    </source>
</evidence>
<name>A0A4U1BRC2_9GAMM</name>
<feature type="binding site" evidence="3">
    <location>
        <begin position="227"/>
        <end position="229"/>
    </location>
    <ligand>
        <name>substrate</name>
    </ligand>
</feature>
<dbReference type="InterPro" id="IPR013780">
    <property type="entry name" value="Glyco_hydro_b"/>
</dbReference>
<keyword evidence="6" id="KW-1185">Reference proteome</keyword>
<dbReference type="RefSeq" id="WP_136862502.1">
    <property type="nucleotide sequence ID" value="NZ_SWCJ01000003.1"/>
</dbReference>
<feature type="domain" description="Glycosyl hydrolase family 13 catalytic" evidence="4">
    <location>
        <begin position="49"/>
        <end position="475"/>
    </location>
</feature>
<feature type="binding site" evidence="3">
    <location>
        <position position="134"/>
    </location>
    <ligand>
        <name>substrate</name>
    </ligand>
</feature>
<evidence type="ECO:0000256" key="1">
    <source>
        <dbReference type="ARBA" id="ARBA00022676"/>
    </source>
</evidence>